<sequence>MDLLNSLLSQLSTARSNIVFNEDISPVLSYVIELLSFEETSSLALFVIVTLQKHFEAELVSELSDVIDDFLLSCDSSSDRSKIIRTITALFPVQSDLCVELFTKNDLLIKIVTNEIVSILSSSIEIHRERAVVILSLFSAASLNEECRPLIADQYVSLILKVLKCEFNEKTSFLKCLSALVTIKVWSSVKKEVFEKEPDSLNVQYVTEILINGLVSTKTADDYQRAICIEGLAIMSLNVSVKKLLRNDDNFIGSLLENLKDTTENSSIYGTISILSNLTTYNEKLTKNQQSMKSLQDYASLKNVQTKGEPEKDSDEDVNDFVDYLLTTQPLMANITEVTKMKSYSTAKGIHQEIMKLMVNLSTSVPFRATLVNQGILNILLSYLINVSKGHITHKKDGIVVESPVEDSMTRFRAIKALSKIITTHDPSKLFNNSTVEMAAPILFIAEIIIEYDCLVNGSDSSNSPLHGVEINPQDCFDSLVALINITSAEPMELKDLVLGLTWSSLYGLILSDDVNIQRSVLELISNIALSPVCSAKFFNWDEKDKSKNENYGHFKTLVQLMGLKDLKSQLAVLNVFANCSEYELISTMLAKSELFVVHLIDLLRGQTDEEDIVVRCFYILLNMMNSPDKSLLVSIAHKQELQKLIITAVKLVNDMETKQMGIRVCIMLKSEQSYNEEK</sequence>
<dbReference type="Gene3D" id="1.25.10.10">
    <property type="entry name" value="Leucine-rich Repeat Variant"/>
    <property type="match status" value="1"/>
</dbReference>
<protein>
    <recommendedName>
        <fullName evidence="3">UNC-45/Cro1/She4 central domain-containing protein</fullName>
    </recommendedName>
</protein>
<dbReference type="GO" id="GO:0005737">
    <property type="term" value="C:cytoplasm"/>
    <property type="evidence" value="ECO:0007669"/>
    <property type="project" value="UniProtKB-SubCell"/>
</dbReference>
<comment type="subcellular location">
    <subcellularLocation>
        <location evidence="1">Cytoplasm</location>
    </subcellularLocation>
</comment>
<dbReference type="PANTHER" id="PTHR45994:SF1">
    <property type="entry name" value="FI21225P1"/>
    <property type="match status" value="1"/>
</dbReference>
<accession>A0A1E4SZ51</accession>
<evidence type="ECO:0000313" key="5">
    <source>
        <dbReference type="Proteomes" id="UP000094801"/>
    </source>
</evidence>
<evidence type="ECO:0000259" key="3">
    <source>
        <dbReference type="Pfam" id="PF11701"/>
    </source>
</evidence>
<organism evidence="4 5">
    <name type="scientific">[Candida] arabinofermentans NRRL YB-2248</name>
    <dbReference type="NCBI Taxonomy" id="983967"/>
    <lineage>
        <taxon>Eukaryota</taxon>
        <taxon>Fungi</taxon>
        <taxon>Dikarya</taxon>
        <taxon>Ascomycota</taxon>
        <taxon>Saccharomycotina</taxon>
        <taxon>Pichiomycetes</taxon>
        <taxon>Pichiales</taxon>
        <taxon>Pichiaceae</taxon>
        <taxon>Ogataea</taxon>
        <taxon>Ogataea/Candida clade</taxon>
    </lineage>
</organism>
<feature type="domain" description="UNC-45/Cro1/She4 central" evidence="3">
    <location>
        <begin position="37"/>
        <end position="184"/>
    </location>
</feature>
<dbReference type="AlphaFoldDB" id="A0A1E4SZ51"/>
<evidence type="ECO:0000256" key="2">
    <source>
        <dbReference type="ARBA" id="ARBA00022490"/>
    </source>
</evidence>
<keyword evidence="2" id="KW-0963">Cytoplasm</keyword>
<dbReference type="GO" id="GO:0051879">
    <property type="term" value="F:Hsp90 protein binding"/>
    <property type="evidence" value="ECO:0007669"/>
    <property type="project" value="TreeGrafter"/>
</dbReference>
<dbReference type="InterPro" id="IPR016024">
    <property type="entry name" value="ARM-type_fold"/>
</dbReference>
<name>A0A1E4SZ51_9ASCO</name>
<reference evidence="5" key="1">
    <citation type="submission" date="2016-04" db="EMBL/GenBank/DDBJ databases">
        <title>Comparative genomics of biotechnologically important yeasts.</title>
        <authorList>
            <consortium name="DOE Joint Genome Institute"/>
            <person name="Riley R."/>
            <person name="Haridas S."/>
            <person name="Wolfe K.H."/>
            <person name="Lopes M.R."/>
            <person name="Hittinger C.T."/>
            <person name="Goker M."/>
            <person name="Salamov A."/>
            <person name="Wisecaver J."/>
            <person name="Long T.M."/>
            <person name="Aerts A.L."/>
            <person name="Barry K."/>
            <person name="Choi C."/>
            <person name="Clum A."/>
            <person name="Coughlan A.Y."/>
            <person name="Deshpande S."/>
            <person name="Douglass A.P."/>
            <person name="Hanson S.J."/>
            <person name="Klenk H.-P."/>
            <person name="Labutti K."/>
            <person name="Lapidus A."/>
            <person name="Lindquist E."/>
            <person name="Lipzen A."/>
            <person name="Meier-Kolthoff J.P."/>
            <person name="Ohm R.A."/>
            <person name="Otillar R.P."/>
            <person name="Pangilinan J."/>
            <person name="Peng Y."/>
            <person name="Rokas A."/>
            <person name="Rosa C.A."/>
            <person name="Scheuner C."/>
            <person name="Sibirny A.A."/>
            <person name="Slot J.C."/>
            <person name="Stielow J.B."/>
            <person name="Sun H."/>
            <person name="Kurtzman C.P."/>
            <person name="Blackwell M."/>
            <person name="Grigoriev I.V."/>
            <person name="Jeffries T.W."/>
        </authorList>
    </citation>
    <scope>NUCLEOTIDE SEQUENCE [LARGE SCALE GENOMIC DNA]</scope>
    <source>
        <strain evidence="5">NRRL YB-2248</strain>
    </source>
</reference>
<gene>
    <name evidence="4" type="ORF">CANARDRAFT_200248</name>
</gene>
<dbReference type="InterPro" id="IPR024660">
    <property type="entry name" value="UCS_central_dom"/>
</dbReference>
<dbReference type="EMBL" id="KV453855">
    <property type="protein sequence ID" value="ODV84741.1"/>
    <property type="molecule type" value="Genomic_DNA"/>
</dbReference>
<dbReference type="InterPro" id="IPR011989">
    <property type="entry name" value="ARM-like"/>
</dbReference>
<keyword evidence="5" id="KW-1185">Reference proteome</keyword>
<dbReference type="Proteomes" id="UP000094801">
    <property type="component" value="Unassembled WGS sequence"/>
</dbReference>
<evidence type="ECO:0000256" key="1">
    <source>
        <dbReference type="ARBA" id="ARBA00004496"/>
    </source>
</evidence>
<dbReference type="OrthoDB" id="5574718at2759"/>
<dbReference type="PANTHER" id="PTHR45994">
    <property type="entry name" value="FI21225P1"/>
    <property type="match status" value="1"/>
</dbReference>
<proteinExistence type="predicted"/>
<dbReference type="Pfam" id="PF11701">
    <property type="entry name" value="UNC45-central"/>
    <property type="match status" value="1"/>
</dbReference>
<dbReference type="SUPFAM" id="SSF48371">
    <property type="entry name" value="ARM repeat"/>
    <property type="match status" value="1"/>
</dbReference>
<evidence type="ECO:0000313" key="4">
    <source>
        <dbReference type="EMBL" id="ODV84741.1"/>
    </source>
</evidence>
<dbReference type="Gene3D" id="1.25.10.100">
    <property type="match status" value="1"/>
</dbReference>
<dbReference type="STRING" id="983967.A0A1E4SZ51"/>